<dbReference type="Gene3D" id="3.40.190.10">
    <property type="entry name" value="Periplasmic binding protein-like II"/>
    <property type="match status" value="2"/>
</dbReference>
<protein>
    <submittedName>
        <fullName evidence="2">Transporter substrate-binding domain-containing protein</fullName>
    </submittedName>
</protein>
<dbReference type="PANTHER" id="PTHR35936">
    <property type="entry name" value="MEMBRANE-BOUND LYTIC MUREIN TRANSGLYCOSYLASE F"/>
    <property type="match status" value="1"/>
</dbReference>
<dbReference type="SUPFAM" id="SSF53850">
    <property type="entry name" value="Periplasmic binding protein-like II"/>
    <property type="match status" value="1"/>
</dbReference>
<dbReference type="RefSeq" id="WP_161052184.1">
    <property type="nucleotide sequence ID" value="NZ_WWCR01000040.1"/>
</dbReference>
<dbReference type="AlphaFoldDB" id="A0A7X4H524"/>
<dbReference type="PANTHER" id="PTHR35936:SF19">
    <property type="entry name" value="AMINO-ACID-BINDING PROTEIN YXEM-RELATED"/>
    <property type="match status" value="1"/>
</dbReference>
<dbReference type="InterPro" id="IPR006311">
    <property type="entry name" value="TAT_signal"/>
</dbReference>
<organism evidence="2 3">
    <name type="scientific">Duganella margarita</name>
    <dbReference type="NCBI Taxonomy" id="2692170"/>
    <lineage>
        <taxon>Bacteria</taxon>
        <taxon>Pseudomonadati</taxon>
        <taxon>Pseudomonadota</taxon>
        <taxon>Betaproteobacteria</taxon>
        <taxon>Burkholderiales</taxon>
        <taxon>Oxalobacteraceae</taxon>
        <taxon>Telluria group</taxon>
        <taxon>Duganella</taxon>
    </lineage>
</organism>
<accession>A0A7X4H524</accession>
<name>A0A7X4H524_9BURK</name>
<dbReference type="PROSITE" id="PS51318">
    <property type="entry name" value="TAT"/>
    <property type="match status" value="1"/>
</dbReference>
<feature type="signal peptide" evidence="1">
    <location>
        <begin position="1"/>
        <end position="31"/>
    </location>
</feature>
<reference evidence="2 3" key="1">
    <citation type="submission" date="2019-12" db="EMBL/GenBank/DDBJ databases">
        <title>Novel species isolated from a subtropical stream in China.</title>
        <authorList>
            <person name="Lu H."/>
        </authorList>
    </citation>
    <scope>NUCLEOTIDE SEQUENCE [LARGE SCALE GENOMIC DNA]</scope>
    <source>
        <strain evidence="2 3">FT134W</strain>
    </source>
</reference>
<feature type="chain" id="PRO_5030994118" evidence="1">
    <location>
        <begin position="32"/>
        <end position="248"/>
    </location>
</feature>
<keyword evidence="1" id="KW-0732">Signal</keyword>
<dbReference type="Proteomes" id="UP000469734">
    <property type="component" value="Unassembled WGS sequence"/>
</dbReference>
<dbReference type="EMBL" id="WWCR01000040">
    <property type="protein sequence ID" value="MYM75510.1"/>
    <property type="molecule type" value="Genomic_DNA"/>
</dbReference>
<evidence type="ECO:0000313" key="2">
    <source>
        <dbReference type="EMBL" id="MYM75510.1"/>
    </source>
</evidence>
<evidence type="ECO:0000256" key="1">
    <source>
        <dbReference type="SAM" id="SignalP"/>
    </source>
</evidence>
<sequence length="248" mass="26412">MPVVTRRRALASMASIAALGALPATSSAATAATRKPLRLTMVNLMPWAGNGPHGQPIGALIELCAQLATLSGVPITPIPVPYGRAPHMLTGGGADLTLLIDTSAKGGAAIDYVGTVDIVVFGRSGFRFQRMEDLFGKTVGTLRHSGYSPELEAEARIHKHAFDSYDQGVRMLQAGRLDVVLGVGDSIEYALGKAAGLVSPRYPLMHGRVALYANPQIDAATIAALQAACRQLRQKRVMDELLHRPQRR</sequence>
<evidence type="ECO:0000313" key="3">
    <source>
        <dbReference type="Proteomes" id="UP000469734"/>
    </source>
</evidence>
<gene>
    <name evidence="2" type="ORF">GTP56_25410</name>
</gene>
<comment type="caution">
    <text evidence="2">The sequence shown here is derived from an EMBL/GenBank/DDBJ whole genome shotgun (WGS) entry which is preliminary data.</text>
</comment>
<proteinExistence type="predicted"/>